<dbReference type="SUPFAM" id="SSF52402">
    <property type="entry name" value="Adenine nucleotide alpha hydrolases-like"/>
    <property type="match status" value="1"/>
</dbReference>
<reference evidence="1" key="1">
    <citation type="journal article" date="2015" name="Nature">
        <title>Complex archaea that bridge the gap between prokaryotes and eukaryotes.</title>
        <authorList>
            <person name="Spang A."/>
            <person name="Saw J.H."/>
            <person name="Jorgensen S.L."/>
            <person name="Zaremba-Niedzwiedzka K."/>
            <person name="Martijn J."/>
            <person name="Lind A.E."/>
            <person name="van Eijk R."/>
            <person name="Schleper C."/>
            <person name="Guy L."/>
            <person name="Ettema T.J."/>
        </authorList>
    </citation>
    <scope>NUCLEOTIDE SEQUENCE</scope>
</reference>
<dbReference type="Gene3D" id="3.40.50.620">
    <property type="entry name" value="HUPs"/>
    <property type="match status" value="1"/>
</dbReference>
<proteinExistence type="predicted"/>
<dbReference type="EMBL" id="LAZR01000399">
    <property type="protein sequence ID" value="KKN70675.1"/>
    <property type="molecule type" value="Genomic_DNA"/>
</dbReference>
<sequence>MLKILSLGAGVQSSTLIEMSEVGLLPRVDAAIFADTGWETPATYKHLEWLEQNISIPIYRVSKGNLREDQRHAIVRGKKADGERYASLPLYVKSGSPNGGMIRRQCTREYKIESIQKKLRELAGLKPYQRAKGILVEQWFGISADESSRMRDSNTKWIENRYPLVFDLKHPFIRRDCKRWSSENGFPPAPRSACIGCPYHNDNEWRNMKNNEPESFADAVEFDQMIRRRDKRRSETFLHRSLTPLGKVDFRTAEDMGQENMFINECEGMCGL</sequence>
<protein>
    <recommendedName>
        <fullName evidence="2">Phosphoadenosine phosphosulphate reductase domain-containing protein</fullName>
    </recommendedName>
</protein>
<evidence type="ECO:0008006" key="2">
    <source>
        <dbReference type="Google" id="ProtNLM"/>
    </source>
</evidence>
<accession>A0A0F9SNQ1</accession>
<name>A0A0F9SNQ1_9ZZZZ</name>
<organism evidence="1">
    <name type="scientific">marine sediment metagenome</name>
    <dbReference type="NCBI Taxonomy" id="412755"/>
    <lineage>
        <taxon>unclassified sequences</taxon>
        <taxon>metagenomes</taxon>
        <taxon>ecological metagenomes</taxon>
    </lineage>
</organism>
<comment type="caution">
    <text evidence="1">The sequence shown here is derived from an EMBL/GenBank/DDBJ whole genome shotgun (WGS) entry which is preliminary data.</text>
</comment>
<dbReference type="InterPro" id="IPR014729">
    <property type="entry name" value="Rossmann-like_a/b/a_fold"/>
</dbReference>
<dbReference type="AlphaFoldDB" id="A0A0F9SNQ1"/>
<gene>
    <name evidence="1" type="ORF">LCGC14_0428300</name>
</gene>
<evidence type="ECO:0000313" key="1">
    <source>
        <dbReference type="EMBL" id="KKN70675.1"/>
    </source>
</evidence>